<feature type="non-terminal residue" evidence="2">
    <location>
        <position position="1"/>
    </location>
</feature>
<evidence type="ECO:0000259" key="1">
    <source>
        <dbReference type="Pfam" id="PF03466"/>
    </source>
</evidence>
<dbReference type="GO" id="GO:0006355">
    <property type="term" value="P:regulation of DNA-templated transcription"/>
    <property type="evidence" value="ECO:0007669"/>
    <property type="project" value="TreeGrafter"/>
</dbReference>
<protein>
    <submittedName>
        <fullName evidence="2">LysR family transcriptional regulator substrate-binding protein</fullName>
    </submittedName>
</protein>
<organism evidence="2 3">
    <name type="scientific">Mailhella massiliensis</name>
    <dbReference type="NCBI Taxonomy" id="1903261"/>
    <lineage>
        <taxon>Bacteria</taxon>
        <taxon>Pseudomonadati</taxon>
        <taxon>Thermodesulfobacteriota</taxon>
        <taxon>Desulfovibrionia</taxon>
        <taxon>Desulfovibrionales</taxon>
        <taxon>Desulfovibrionaceae</taxon>
        <taxon>Mailhella</taxon>
    </lineage>
</organism>
<accession>A0A921DS31</accession>
<gene>
    <name evidence="2" type="ORF">K8W16_11815</name>
</gene>
<evidence type="ECO:0000313" key="2">
    <source>
        <dbReference type="EMBL" id="HJD98315.1"/>
    </source>
</evidence>
<comment type="caution">
    <text evidence="2">The sequence shown here is derived from an EMBL/GenBank/DDBJ whole genome shotgun (WGS) entry which is preliminary data.</text>
</comment>
<sequence>LDWTITAFELIGELEKSISGSYDELNGKVGISGSLPIIGQDMFSSLLSRFMRENPKVHVTLRACRPLEALDDIETGVADFGLIAIAQKPERFNATLLCTTPFVLVAPKKHRFQISPAPLPEELQNLPFVMYMGNDKKEVYSPWLTSEQLKGLTGKTAMTLNQYQLVLQYIAKGSVCAIMDELTLKTFPEYHRHLVAYPLSHLLEDLQYFLLTRRHRRLGAAAVTLSQEILTLFRSQKEKKLTPAY</sequence>
<dbReference type="InterPro" id="IPR005119">
    <property type="entry name" value="LysR_subst-bd"/>
</dbReference>
<name>A0A921DS31_9BACT</name>
<dbReference type="InterPro" id="IPR050950">
    <property type="entry name" value="HTH-type_LysR_regulators"/>
</dbReference>
<reference evidence="2" key="2">
    <citation type="submission" date="2021-09" db="EMBL/GenBank/DDBJ databases">
        <authorList>
            <person name="Gilroy R."/>
        </authorList>
    </citation>
    <scope>NUCLEOTIDE SEQUENCE</scope>
    <source>
        <strain evidence="2">ChiGjej2B2-19336</strain>
    </source>
</reference>
<evidence type="ECO:0000313" key="3">
    <source>
        <dbReference type="Proteomes" id="UP000698963"/>
    </source>
</evidence>
<dbReference type="EMBL" id="DYZA01000242">
    <property type="protein sequence ID" value="HJD98315.1"/>
    <property type="molecule type" value="Genomic_DNA"/>
</dbReference>
<proteinExistence type="predicted"/>
<dbReference type="PANTHER" id="PTHR30419">
    <property type="entry name" value="HTH-TYPE TRANSCRIPTIONAL REGULATOR YBHD"/>
    <property type="match status" value="1"/>
</dbReference>
<dbReference type="AlphaFoldDB" id="A0A921DS31"/>
<dbReference type="RefSeq" id="WP_304124089.1">
    <property type="nucleotide sequence ID" value="NZ_DYZA01000242.1"/>
</dbReference>
<dbReference type="Gene3D" id="3.40.190.290">
    <property type="match status" value="1"/>
</dbReference>
<dbReference type="SUPFAM" id="SSF53850">
    <property type="entry name" value="Periplasmic binding protein-like II"/>
    <property type="match status" value="1"/>
</dbReference>
<feature type="domain" description="LysR substrate-binding" evidence="1">
    <location>
        <begin position="33"/>
        <end position="230"/>
    </location>
</feature>
<dbReference type="Proteomes" id="UP000698963">
    <property type="component" value="Unassembled WGS sequence"/>
</dbReference>
<reference evidence="2" key="1">
    <citation type="journal article" date="2021" name="PeerJ">
        <title>Extensive microbial diversity within the chicken gut microbiome revealed by metagenomics and culture.</title>
        <authorList>
            <person name="Gilroy R."/>
            <person name="Ravi A."/>
            <person name="Getino M."/>
            <person name="Pursley I."/>
            <person name="Horton D.L."/>
            <person name="Alikhan N.F."/>
            <person name="Baker D."/>
            <person name="Gharbi K."/>
            <person name="Hall N."/>
            <person name="Watson M."/>
            <person name="Adriaenssens E.M."/>
            <person name="Foster-Nyarko E."/>
            <person name="Jarju S."/>
            <person name="Secka A."/>
            <person name="Antonio M."/>
            <person name="Oren A."/>
            <person name="Chaudhuri R.R."/>
            <person name="La Ragione R."/>
            <person name="Hildebrand F."/>
            <person name="Pallen M.J."/>
        </authorList>
    </citation>
    <scope>NUCLEOTIDE SEQUENCE</scope>
    <source>
        <strain evidence="2">ChiGjej2B2-19336</strain>
    </source>
</reference>
<dbReference type="Pfam" id="PF03466">
    <property type="entry name" value="LysR_substrate"/>
    <property type="match status" value="1"/>
</dbReference>
<dbReference type="GO" id="GO:0005829">
    <property type="term" value="C:cytosol"/>
    <property type="evidence" value="ECO:0007669"/>
    <property type="project" value="TreeGrafter"/>
</dbReference>
<dbReference type="CDD" id="cd05466">
    <property type="entry name" value="PBP2_LTTR_substrate"/>
    <property type="match status" value="1"/>
</dbReference>